<comment type="caution">
    <text evidence="2">The sequence shown here is derived from an EMBL/GenBank/DDBJ whole genome shotgun (WGS) entry which is preliminary data.</text>
</comment>
<evidence type="ECO:0000256" key="1">
    <source>
        <dbReference type="SAM" id="MobiDB-lite"/>
    </source>
</evidence>
<dbReference type="EMBL" id="JAYMGO010000004">
    <property type="protein sequence ID" value="KAL1276343.1"/>
    <property type="molecule type" value="Genomic_DNA"/>
</dbReference>
<reference evidence="2 3" key="1">
    <citation type="submission" date="2023-09" db="EMBL/GenBank/DDBJ databases">
        <authorList>
            <person name="Wang M."/>
        </authorList>
    </citation>
    <scope>NUCLEOTIDE SEQUENCE [LARGE SCALE GENOMIC DNA]</scope>
    <source>
        <strain evidence="2">GT-2023</strain>
        <tissue evidence="2">Liver</tissue>
    </source>
</reference>
<dbReference type="Proteomes" id="UP001558613">
    <property type="component" value="Unassembled WGS sequence"/>
</dbReference>
<evidence type="ECO:0000313" key="2">
    <source>
        <dbReference type="EMBL" id="KAL1276343.1"/>
    </source>
</evidence>
<evidence type="ECO:0000313" key="3">
    <source>
        <dbReference type="Proteomes" id="UP001558613"/>
    </source>
</evidence>
<protein>
    <submittedName>
        <fullName evidence="2">Uncharacterized protein</fullName>
    </submittedName>
</protein>
<feature type="region of interest" description="Disordered" evidence="1">
    <location>
        <begin position="80"/>
        <end position="127"/>
    </location>
</feature>
<gene>
    <name evidence="2" type="ORF">QQF64_035966</name>
</gene>
<name>A0ABR3NH79_9TELE</name>
<keyword evidence="3" id="KW-1185">Reference proteome</keyword>
<proteinExistence type="predicted"/>
<accession>A0ABR3NH79</accession>
<sequence>METADRDTQQLRKIEESAATVHKVKEKITHQKYACYRCKVGGDPKWLSGVVVQQTGPVSYKVRDPLSTTVYRRHGDQLRPRYSSSETYDEQLRSRNTVETQNPEKEMTKICSPDSGSAETSAPGRESNYQLNHLNPWLQAQWVCDFQNGLLNYHNVLDTE</sequence>
<organism evidence="2 3">
    <name type="scientific">Cirrhinus molitorella</name>
    <name type="common">mud carp</name>
    <dbReference type="NCBI Taxonomy" id="172907"/>
    <lineage>
        <taxon>Eukaryota</taxon>
        <taxon>Metazoa</taxon>
        <taxon>Chordata</taxon>
        <taxon>Craniata</taxon>
        <taxon>Vertebrata</taxon>
        <taxon>Euteleostomi</taxon>
        <taxon>Actinopterygii</taxon>
        <taxon>Neopterygii</taxon>
        <taxon>Teleostei</taxon>
        <taxon>Ostariophysi</taxon>
        <taxon>Cypriniformes</taxon>
        <taxon>Cyprinidae</taxon>
        <taxon>Labeoninae</taxon>
        <taxon>Labeonini</taxon>
        <taxon>Cirrhinus</taxon>
    </lineage>
</organism>